<dbReference type="CDD" id="cd08963">
    <property type="entry name" value="L-asparaginase_I"/>
    <property type="match status" value="1"/>
</dbReference>
<dbReference type="InterPro" id="IPR041725">
    <property type="entry name" value="L-asparaginase_I"/>
</dbReference>
<feature type="domain" description="Asparaginase/glutaminase C-terminal" evidence="10">
    <location>
        <begin position="205"/>
        <end position="320"/>
    </location>
</feature>
<dbReference type="PROSITE" id="PS00917">
    <property type="entry name" value="ASN_GLN_ASE_2"/>
    <property type="match status" value="1"/>
</dbReference>
<dbReference type="InterPro" id="IPR020827">
    <property type="entry name" value="Asparaginase/glutaminase_AS1"/>
</dbReference>
<dbReference type="InterPro" id="IPR027474">
    <property type="entry name" value="L-asparaginase_N"/>
</dbReference>
<organism evidence="11 12">
    <name type="scientific">Eubacterium ramulus</name>
    <dbReference type="NCBI Taxonomy" id="39490"/>
    <lineage>
        <taxon>Bacteria</taxon>
        <taxon>Bacillati</taxon>
        <taxon>Bacillota</taxon>
        <taxon>Clostridia</taxon>
        <taxon>Eubacteriales</taxon>
        <taxon>Eubacteriaceae</taxon>
        <taxon>Eubacterium</taxon>
    </lineage>
</organism>
<feature type="domain" description="L-asparaginase N-terminal" evidence="9">
    <location>
        <begin position="3"/>
        <end position="180"/>
    </location>
</feature>
<evidence type="ECO:0000313" key="12">
    <source>
        <dbReference type="Proteomes" id="UP000095492"/>
    </source>
</evidence>
<evidence type="ECO:0000256" key="8">
    <source>
        <dbReference type="PROSITE-ProRule" id="PRU10100"/>
    </source>
</evidence>
<dbReference type="Pfam" id="PF17763">
    <property type="entry name" value="Asparaginase_C"/>
    <property type="match status" value="1"/>
</dbReference>
<dbReference type="PROSITE" id="PS00144">
    <property type="entry name" value="ASN_GLN_ASE_1"/>
    <property type="match status" value="1"/>
</dbReference>
<dbReference type="FunFam" id="3.40.50.1170:FF:000001">
    <property type="entry name" value="L-asparaginase 2"/>
    <property type="match status" value="1"/>
</dbReference>
<dbReference type="Gene3D" id="3.40.50.40">
    <property type="match status" value="1"/>
</dbReference>
<keyword evidence="3 11" id="KW-0378">Hydrolase</keyword>
<dbReference type="Pfam" id="PF00710">
    <property type="entry name" value="Asparaginase"/>
    <property type="match status" value="1"/>
</dbReference>
<dbReference type="InterPro" id="IPR036152">
    <property type="entry name" value="Asp/glu_Ase-like_sf"/>
</dbReference>
<dbReference type="SFLD" id="SFLDS00057">
    <property type="entry name" value="Glutaminase/Asparaginase"/>
    <property type="match status" value="1"/>
</dbReference>
<evidence type="ECO:0000256" key="6">
    <source>
        <dbReference type="PIRSR" id="PIRSR001220-2"/>
    </source>
</evidence>
<dbReference type="PANTHER" id="PTHR11707">
    <property type="entry name" value="L-ASPARAGINASE"/>
    <property type="match status" value="1"/>
</dbReference>
<dbReference type="PIRSF" id="PIRSF001220">
    <property type="entry name" value="L-ASNase_gatD"/>
    <property type="match status" value="1"/>
</dbReference>
<evidence type="ECO:0000259" key="9">
    <source>
        <dbReference type="Pfam" id="PF00710"/>
    </source>
</evidence>
<dbReference type="InterPro" id="IPR006033">
    <property type="entry name" value="AsnA_fam"/>
</dbReference>
<dbReference type="PRINTS" id="PR00139">
    <property type="entry name" value="ASNGLNASE"/>
</dbReference>
<accession>A0A173UM62</accession>
<feature type="binding site" evidence="6">
    <location>
        <position position="54"/>
    </location>
    <ligand>
        <name>substrate</name>
    </ligand>
</feature>
<dbReference type="NCBIfam" id="TIGR00519">
    <property type="entry name" value="asnASE_I"/>
    <property type="match status" value="1"/>
</dbReference>
<dbReference type="PANTHER" id="PTHR11707:SF28">
    <property type="entry name" value="60 KDA LYSOPHOSPHOLIPASE"/>
    <property type="match status" value="1"/>
</dbReference>
<dbReference type="Gene3D" id="3.40.50.1170">
    <property type="entry name" value="L-asparaginase, N-terminal domain"/>
    <property type="match status" value="1"/>
</dbReference>
<evidence type="ECO:0000259" key="10">
    <source>
        <dbReference type="Pfam" id="PF17763"/>
    </source>
</evidence>
<dbReference type="InterPro" id="IPR027475">
    <property type="entry name" value="Asparaginase/glutaminase_AS2"/>
</dbReference>
<dbReference type="SUPFAM" id="SSF53774">
    <property type="entry name" value="Glutaminase/Asparaginase"/>
    <property type="match status" value="1"/>
</dbReference>
<gene>
    <name evidence="11" type="primary">ansA</name>
    <name evidence="11" type="ORF">ERS852448_02110</name>
</gene>
<dbReference type="AlphaFoldDB" id="A0A173UM62"/>
<feature type="active site" description="O-isoaspartyl threonine intermediate" evidence="5">
    <location>
        <position position="12"/>
    </location>
</feature>
<dbReference type="InterPro" id="IPR037152">
    <property type="entry name" value="L-asparaginase_N_sf"/>
</dbReference>
<dbReference type="GeneID" id="97389943"/>
<dbReference type="RefSeq" id="WP_022035086.1">
    <property type="nucleotide sequence ID" value="NZ_CP173382.1"/>
</dbReference>
<dbReference type="InterPro" id="IPR040919">
    <property type="entry name" value="Asparaginase_C"/>
</dbReference>
<feature type="binding site" evidence="6">
    <location>
        <begin position="85"/>
        <end position="86"/>
    </location>
    <ligand>
        <name>substrate</name>
    </ligand>
</feature>
<name>A0A173UM62_EUBRA</name>
<evidence type="ECO:0000256" key="3">
    <source>
        <dbReference type="ARBA" id="ARBA00022801"/>
    </source>
</evidence>
<dbReference type="GO" id="GO:0006520">
    <property type="term" value="P:amino acid metabolic process"/>
    <property type="evidence" value="ECO:0007669"/>
    <property type="project" value="InterPro"/>
</dbReference>
<dbReference type="InterPro" id="IPR006034">
    <property type="entry name" value="Asparaginase/glutaminase-like"/>
</dbReference>
<dbReference type="Proteomes" id="UP000095492">
    <property type="component" value="Unassembled WGS sequence"/>
</dbReference>
<dbReference type="OrthoDB" id="9788068at2"/>
<proteinExistence type="inferred from homology"/>
<feature type="active site" evidence="7">
    <location>
        <position position="12"/>
    </location>
</feature>
<feature type="active site" evidence="8">
    <location>
        <position position="85"/>
    </location>
</feature>
<dbReference type="InterPro" id="IPR027473">
    <property type="entry name" value="L-asparaginase_C"/>
</dbReference>
<dbReference type="PIRSF" id="PIRSF500176">
    <property type="entry name" value="L_ASNase"/>
    <property type="match status" value="1"/>
</dbReference>
<evidence type="ECO:0000256" key="2">
    <source>
        <dbReference type="ARBA" id="ARBA00012920"/>
    </source>
</evidence>
<sequence>MKNILMIGTGGTIASKQTEYGLAPGLSAEDILNYIPAVSKICEVDSLQVCNLDSTNVTPEHWKLLVKTVQENYDRYDGFVICHGTDTLAYTAAALSYMIQNSRKPIVITGAQKPIEMDVTDAKTNLLDSFIYASDNDSQDVNIVFDGKVIVGTRARKERAKSYNAFCSINFPYQAVIQDGMLVRYITEMPYTGPVRFYYEMKNSVYVLKLIPGMQPDILPYLFERYDCLVVESFGVGGIPESLLDEFYTQMNKWKDKGKILVMTTQVANEGSNMTVYEVGKKVKLDFKILEAYDMTLEATITKMMWLMGMGDQTFEEMKRDFYRLVNHDILFTKRMEGEFR</sequence>
<dbReference type="GO" id="GO:0004067">
    <property type="term" value="F:asparaginase activity"/>
    <property type="evidence" value="ECO:0007669"/>
    <property type="project" value="UniProtKB-UniRule"/>
</dbReference>
<dbReference type="SMART" id="SM00870">
    <property type="entry name" value="Asparaginase"/>
    <property type="match status" value="1"/>
</dbReference>
<protein>
    <recommendedName>
        <fullName evidence="2">asparaginase</fullName>
        <ecNumber evidence="2">3.5.1.1</ecNumber>
    </recommendedName>
</protein>
<evidence type="ECO:0000313" key="11">
    <source>
        <dbReference type="EMBL" id="CUN15267.1"/>
    </source>
</evidence>
<evidence type="ECO:0000256" key="1">
    <source>
        <dbReference type="ARBA" id="ARBA00010518"/>
    </source>
</evidence>
<evidence type="ECO:0000256" key="4">
    <source>
        <dbReference type="ARBA" id="ARBA00049366"/>
    </source>
</evidence>
<dbReference type="EC" id="3.5.1.1" evidence="2"/>
<evidence type="ECO:0000256" key="5">
    <source>
        <dbReference type="PIRSR" id="PIRSR001220-1"/>
    </source>
</evidence>
<reference evidence="11 12" key="1">
    <citation type="submission" date="2015-09" db="EMBL/GenBank/DDBJ databases">
        <authorList>
            <consortium name="Pathogen Informatics"/>
        </authorList>
    </citation>
    <scope>NUCLEOTIDE SEQUENCE [LARGE SCALE GENOMIC DNA]</scope>
    <source>
        <strain evidence="11 12">2789STDY5608891</strain>
    </source>
</reference>
<comment type="catalytic activity">
    <reaction evidence="4">
        <text>L-asparagine + H2O = L-aspartate + NH4(+)</text>
        <dbReference type="Rhea" id="RHEA:21016"/>
        <dbReference type="ChEBI" id="CHEBI:15377"/>
        <dbReference type="ChEBI" id="CHEBI:28938"/>
        <dbReference type="ChEBI" id="CHEBI:29991"/>
        <dbReference type="ChEBI" id="CHEBI:58048"/>
        <dbReference type="EC" id="3.5.1.1"/>
    </reaction>
</comment>
<evidence type="ECO:0000256" key="7">
    <source>
        <dbReference type="PROSITE-ProRule" id="PRU10099"/>
    </source>
</evidence>
<dbReference type="STRING" id="39490.ERS852448_02110"/>
<dbReference type="EMBL" id="CYYA01000014">
    <property type="protein sequence ID" value="CUN15267.1"/>
    <property type="molecule type" value="Genomic_DNA"/>
</dbReference>
<dbReference type="PROSITE" id="PS51732">
    <property type="entry name" value="ASN_GLN_ASE_3"/>
    <property type="match status" value="1"/>
</dbReference>
<comment type="similarity">
    <text evidence="1">Belongs to the asparaginase 1 family.</text>
</comment>